<organism evidence="2 3">
    <name type="scientific">Bacillus mycoides</name>
    <dbReference type="NCBI Taxonomy" id="1405"/>
    <lineage>
        <taxon>Bacteria</taxon>
        <taxon>Bacillati</taxon>
        <taxon>Bacillota</taxon>
        <taxon>Bacilli</taxon>
        <taxon>Bacillales</taxon>
        <taxon>Bacillaceae</taxon>
        <taxon>Bacillus</taxon>
        <taxon>Bacillus cereus group</taxon>
    </lineage>
</organism>
<dbReference type="Proteomes" id="UP000305524">
    <property type="component" value="Unassembled WGS sequence"/>
</dbReference>
<reference evidence="2 3" key="1">
    <citation type="journal article" date="2019" name="Environ. Microbiol.">
        <title>An active ?-lactamase is a part of an orchestrated cell wall stress resistance network of Bacillus subtilis and related rhizosphere species.</title>
        <authorList>
            <person name="Bucher T."/>
            <person name="Keren-Paz A."/>
            <person name="Hausser J."/>
            <person name="Olender T."/>
            <person name="Cytryn E."/>
            <person name="Kolodkin-Gal I."/>
        </authorList>
    </citation>
    <scope>NUCLEOTIDE SEQUENCE [LARGE SCALE GENOMIC DNA]</scope>
    <source>
        <strain evidence="2 3">I186</strain>
    </source>
</reference>
<keyword evidence="1" id="KW-1133">Transmembrane helix</keyword>
<proteinExistence type="predicted"/>
<protein>
    <submittedName>
        <fullName evidence="2">Uncharacterized protein</fullName>
    </submittedName>
</protein>
<evidence type="ECO:0000313" key="3">
    <source>
        <dbReference type="Proteomes" id="UP000305524"/>
    </source>
</evidence>
<keyword evidence="1" id="KW-0812">Transmembrane</keyword>
<evidence type="ECO:0000313" key="2">
    <source>
        <dbReference type="EMBL" id="TKI84574.1"/>
    </source>
</evidence>
<comment type="caution">
    <text evidence="2">The sequence shown here is derived from an EMBL/GenBank/DDBJ whole genome shotgun (WGS) entry which is preliminary data.</text>
</comment>
<dbReference type="EMBL" id="SZOD01000290">
    <property type="protein sequence ID" value="TKI84574.1"/>
    <property type="molecule type" value="Genomic_DNA"/>
</dbReference>
<keyword evidence="1" id="KW-0472">Membrane</keyword>
<gene>
    <name evidence="2" type="ORF">FC701_13495</name>
</gene>
<sequence length="69" mass="8483">MAFKQKNFYDCLLPGTLYLSVAAIPTLWNLYSIFLMIYFIFIVWMKERSAWRVVLFFIKFLKQRIMYIQ</sequence>
<dbReference type="AlphaFoldDB" id="A0A4U3A8Z9"/>
<accession>A0A4U3A8Z9</accession>
<name>A0A4U3A8Z9_BACMY</name>
<feature type="transmembrane region" description="Helical" evidence="1">
    <location>
        <begin position="17"/>
        <end position="44"/>
    </location>
</feature>
<evidence type="ECO:0000256" key="1">
    <source>
        <dbReference type="SAM" id="Phobius"/>
    </source>
</evidence>